<comment type="caution">
    <text evidence="1">The sequence shown here is derived from an EMBL/GenBank/DDBJ whole genome shotgun (WGS) entry which is preliminary data.</text>
</comment>
<accession>A0ACC3A862</accession>
<protein>
    <submittedName>
        <fullName evidence="1">Uncharacterized protein</fullName>
    </submittedName>
</protein>
<keyword evidence="2" id="KW-1185">Reference proteome</keyword>
<gene>
    <name evidence="1" type="ORF">H2198_004596</name>
</gene>
<organism evidence="1 2">
    <name type="scientific">Neophaeococcomyces mojaviensis</name>
    <dbReference type="NCBI Taxonomy" id="3383035"/>
    <lineage>
        <taxon>Eukaryota</taxon>
        <taxon>Fungi</taxon>
        <taxon>Dikarya</taxon>
        <taxon>Ascomycota</taxon>
        <taxon>Pezizomycotina</taxon>
        <taxon>Eurotiomycetes</taxon>
        <taxon>Chaetothyriomycetidae</taxon>
        <taxon>Chaetothyriales</taxon>
        <taxon>Chaetothyriales incertae sedis</taxon>
        <taxon>Neophaeococcomyces</taxon>
    </lineage>
</organism>
<dbReference type="EMBL" id="JAPDRQ010000070">
    <property type="protein sequence ID" value="KAJ9656996.1"/>
    <property type="molecule type" value="Genomic_DNA"/>
</dbReference>
<evidence type="ECO:0000313" key="1">
    <source>
        <dbReference type="EMBL" id="KAJ9656996.1"/>
    </source>
</evidence>
<proteinExistence type="predicted"/>
<reference evidence="1" key="1">
    <citation type="submission" date="2022-10" db="EMBL/GenBank/DDBJ databases">
        <title>Culturing micro-colonial fungi from biological soil crusts in the Mojave desert and describing Neophaeococcomyces mojavensis, and introducing the new genera and species Taxawa tesnikishii.</title>
        <authorList>
            <person name="Kurbessoian T."/>
            <person name="Stajich J.E."/>
        </authorList>
    </citation>
    <scope>NUCLEOTIDE SEQUENCE</scope>
    <source>
        <strain evidence="1">JES_112</strain>
    </source>
</reference>
<dbReference type="Proteomes" id="UP001172386">
    <property type="component" value="Unassembled WGS sequence"/>
</dbReference>
<sequence>MSKQWSTKNGRTSKRGLFVDGIWHCDCEPRLPAEKFQVKNGGKNHGRWFYTCQKPQLKRCSFFLWSDDAKVREEAAVLSNSRNEPSTKPPLPAAPVKKLEAPRTPMRQTKIQPITPVSKPRNIEQEIKSKAGTSKVDDHNESFDWSSSADEELADFAETLESNMTRQLQENTDESPQRATKTFEFASPSKRKHYEMEKQGTMAHESDSDSTELISNDDLFLTPSTSTKSHTNTSGLLSPPPITPAPTRRQLFPQSERRPEDTNQSNLESEPTPSTLALEALSILSPIRSFLSPKIQQELISALNRHDLRTQGIMKGRDIARLAVQAKETKIAELQQRIVALEAEKERSRTVIQHLKTDIATSPKKPRRPRGDSSKRPVV</sequence>
<name>A0ACC3A862_9EURO</name>
<evidence type="ECO:0000313" key="2">
    <source>
        <dbReference type="Proteomes" id="UP001172386"/>
    </source>
</evidence>